<feature type="region of interest" description="Disordered" evidence="1">
    <location>
        <begin position="644"/>
        <end position="736"/>
    </location>
</feature>
<feature type="compositionally biased region" description="Basic and acidic residues" evidence="1">
    <location>
        <begin position="398"/>
        <end position="407"/>
    </location>
</feature>
<organism evidence="2 3">
    <name type="scientific">Adineta ricciae</name>
    <name type="common">Rotifer</name>
    <dbReference type="NCBI Taxonomy" id="249248"/>
    <lineage>
        <taxon>Eukaryota</taxon>
        <taxon>Metazoa</taxon>
        <taxon>Spiralia</taxon>
        <taxon>Gnathifera</taxon>
        <taxon>Rotifera</taxon>
        <taxon>Eurotatoria</taxon>
        <taxon>Bdelloidea</taxon>
        <taxon>Adinetida</taxon>
        <taxon>Adinetidae</taxon>
        <taxon>Adineta</taxon>
    </lineage>
</organism>
<feature type="compositionally biased region" description="Basic residues" evidence="1">
    <location>
        <begin position="687"/>
        <end position="697"/>
    </location>
</feature>
<name>A0A813YIP7_ADIRI</name>
<feature type="compositionally biased region" description="Low complexity" evidence="1">
    <location>
        <begin position="442"/>
        <end position="456"/>
    </location>
</feature>
<evidence type="ECO:0000313" key="3">
    <source>
        <dbReference type="Proteomes" id="UP000663852"/>
    </source>
</evidence>
<protein>
    <submittedName>
        <fullName evidence="2">Uncharacterized protein</fullName>
    </submittedName>
</protein>
<proteinExistence type="predicted"/>
<dbReference type="Proteomes" id="UP000663852">
    <property type="component" value="Unassembled WGS sequence"/>
</dbReference>
<accession>A0A813YIP7</accession>
<feature type="compositionally biased region" description="Basic residues" evidence="1">
    <location>
        <begin position="648"/>
        <end position="667"/>
    </location>
</feature>
<feature type="compositionally biased region" description="Polar residues" evidence="1">
    <location>
        <begin position="385"/>
        <end position="397"/>
    </location>
</feature>
<feature type="region of interest" description="Disordered" evidence="1">
    <location>
        <begin position="382"/>
        <end position="407"/>
    </location>
</feature>
<feature type="region of interest" description="Disordered" evidence="1">
    <location>
        <begin position="412"/>
        <end position="431"/>
    </location>
</feature>
<evidence type="ECO:0000256" key="1">
    <source>
        <dbReference type="SAM" id="MobiDB-lite"/>
    </source>
</evidence>
<feature type="compositionally biased region" description="Basic residues" evidence="1">
    <location>
        <begin position="261"/>
        <end position="276"/>
    </location>
</feature>
<gene>
    <name evidence="2" type="ORF">EDS130_LOCUS8978</name>
</gene>
<dbReference type="AlphaFoldDB" id="A0A813YIP7"/>
<feature type="region of interest" description="Disordered" evidence="1">
    <location>
        <begin position="436"/>
        <end position="465"/>
    </location>
</feature>
<sequence length="736" mass="84880">MGLKYYSREVNNCKEFPSISSNADLPIYANLSSISKKIRQCSIPKISSSVESSSHTGPYANIHTYASVQTQNTIAPAMQTSAVYQTNNYFNISMLSSKQTNQQTDASYGKLLNTTSTVPLSKKVHTADEYNNHRIYENMKTYSSSFASTKIHQTLSNPSSSSSSIRTYINFEFREDTSQIVSLPSTANKEKDIDDAYSPIHCGETKSSDIETNVLETNSNASTTKTRKKLEVNMAPNCGDKSGLYRTKIHHPIAQIHPTLRQRHTSHRSKRHRRRSITPFRSTSSNAVRRRQKRQSDMISSVPQTKHAHVRHKPIVKSVSNRLYNGVQQSIPLDNHSFDSVYSDEEAQAVEYPVQFHGALQNHIFAWYPTVTYNEDDLIPPVLSASENGESNHQTEIISKKDEDRQNKELFEDKRSDEEEEEEGFHPHDTFEDFLLRRPRKSSCSPSTSSTSTATSVIKPQRPPAIVRRSSGIALGLDKNDVDFIHNIIQRTHGEQRVSNRITALREAYVRAAVKQQNDIVKSKPLASMDLENRARKPVALKRSLVTSKIRDELERYDELPIHRRNIFRYDSDDDDDDDDDDYDYDDEDTYSINDDYRFRRRPLPSTPSTAHRIISFISAVKRQLQKSFHDFRSRLVLETMTMSPNHTTRHKHPYHESRRHHASRPRTSHDVTRRNTTHHSNERLHPAHRHQLHRTHSNTSQVQHTHYYPNCEQHFSRKPPISRNIARQQRMTRKN</sequence>
<feature type="region of interest" description="Disordered" evidence="1">
    <location>
        <begin position="261"/>
        <end position="311"/>
    </location>
</feature>
<dbReference type="OrthoDB" id="10050355at2759"/>
<dbReference type="EMBL" id="CAJNOJ010000029">
    <property type="protein sequence ID" value="CAF0884851.1"/>
    <property type="molecule type" value="Genomic_DNA"/>
</dbReference>
<evidence type="ECO:0000313" key="2">
    <source>
        <dbReference type="EMBL" id="CAF0884851.1"/>
    </source>
</evidence>
<comment type="caution">
    <text evidence="2">The sequence shown here is derived from an EMBL/GenBank/DDBJ whole genome shotgun (WGS) entry which is preliminary data.</text>
</comment>
<feature type="compositionally biased region" description="Basic and acidic residues" evidence="1">
    <location>
        <begin position="668"/>
        <end position="686"/>
    </location>
</feature>
<reference evidence="2" key="1">
    <citation type="submission" date="2021-02" db="EMBL/GenBank/DDBJ databases">
        <authorList>
            <person name="Nowell W R."/>
        </authorList>
    </citation>
    <scope>NUCLEOTIDE SEQUENCE</scope>
</reference>